<reference evidence="10 11" key="1">
    <citation type="submission" date="2019-03" db="EMBL/GenBank/DDBJ databases">
        <title>Genomic Encyclopedia of Type Strains, Phase IV (KMG-IV): sequencing the most valuable type-strain genomes for metagenomic binning, comparative biology and taxonomic classification.</title>
        <authorList>
            <person name="Goeker M."/>
        </authorList>
    </citation>
    <scope>NUCLEOTIDE SEQUENCE [LARGE SCALE GENOMIC DNA]</scope>
    <source>
        <strain evidence="10 11">DSM 24455</strain>
    </source>
</reference>
<evidence type="ECO:0000256" key="3">
    <source>
        <dbReference type="ARBA" id="ARBA00022741"/>
    </source>
</evidence>
<dbReference type="GO" id="GO:0050567">
    <property type="term" value="F:glutaminyl-tRNA synthase (glutamine-hydrolyzing) activity"/>
    <property type="evidence" value="ECO:0007669"/>
    <property type="project" value="UniProtKB-UniRule"/>
</dbReference>
<protein>
    <recommendedName>
        <fullName evidence="8">Glutamyl-tRNA(Gln) amidotransferase subunit A</fullName>
        <shortName evidence="8">Glu-ADT subunit A</shortName>
        <ecNumber evidence="8">6.3.5.7</ecNumber>
    </recommendedName>
</protein>
<keyword evidence="5 8" id="KW-0648">Protein biosynthesis</keyword>
<dbReference type="EC" id="6.3.5.7" evidence="8"/>
<evidence type="ECO:0000256" key="2">
    <source>
        <dbReference type="ARBA" id="ARBA00022598"/>
    </source>
</evidence>
<dbReference type="NCBIfam" id="TIGR00132">
    <property type="entry name" value="gatA"/>
    <property type="match status" value="1"/>
</dbReference>
<organism evidence="10 11">
    <name type="scientific">Fonticella tunisiensis</name>
    <dbReference type="NCBI Taxonomy" id="1096341"/>
    <lineage>
        <taxon>Bacteria</taxon>
        <taxon>Bacillati</taxon>
        <taxon>Bacillota</taxon>
        <taxon>Clostridia</taxon>
        <taxon>Eubacteriales</taxon>
        <taxon>Clostridiaceae</taxon>
        <taxon>Fonticella</taxon>
    </lineage>
</organism>
<dbReference type="InterPro" id="IPR020556">
    <property type="entry name" value="Amidase_CS"/>
</dbReference>
<evidence type="ECO:0000256" key="4">
    <source>
        <dbReference type="ARBA" id="ARBA00022840"/>
    </source>
</evidence>
<dbReference type="InterPro" id="IPR000120">
    <property type="entry name" value="Amidase"/>
</dbReference>
<dbReference type="HAMAP" id="MF_00120">
    <property type="entry name" value="GatA"/>
    <property type="match status" value="1"/>
</dbReference>
<keyword evidence="4 8" id="KW-0067">ATP-binding</keyword>
<sequence length="483" mass="52952">MHKKTVHEIRDLLRRKEISSVELTKIALERINSIDDRLGAFISVYGEQALEAAKDVDRKIASGEELPDLAGIPTALKDNMNMKGTKTTCASRMLENFVSPYDAGVTERLKENGAVIIGKTNMDEFAMGSSNETSYFKKVRNPYDLERVPGGSSGGSAAAVASGEVYYSLGSDTGGSIRQPAAMCGVVGLKPTYGRVSRYGLVAFASSLDQIGPFTKDVEDCAIVLNAISGKDERDSTSADVKVEDFTKYLNRDIRGMRIGMPVEFFGEGISEDVRKIIIDAVEVFKSQGAEVKEISLPMSRYALEVYYILASSEASSNLARFDGIRYGYRAESYSDAVDIYTKSRSQGFGDEVKRRIMLGTYALSAGYYDAYYKKALQIRTLIINEFKEAYKNVDIILSPTSPTTAFKLGEKINDPLSMYLSDIYTVPVNIAGIPAISIPAGLSNGLPVGLQLMGNYFEEGTLLKAAHAFERATEHHRIRPSI</sequence>
<comment type="caution">
    <text evidence="10">The sequence shown here is derived from an EMBL/GenBank/DDBJ whole genome shotgun (WGS) entry which is preliminary data.</text>
</comment>
<evidence type="ECO:0000256" key="7">
    <source>
        <dbReference type="ARBA" id="ARBA00047407"/>
    </source>
</evidence>
<dbReference type="PANTHER" id="PTHR11895">
    <property type="entry name" value="TRANSAMIDASE"/>
    <property type="match status" value="1"/>
</dbReference>
<dbReference type="PANTHER" id="PTHR11895:SF151">
    <property type="entry name" value="GLUTAMYL-TRNA(GLN) AMIDOTRANSFERASE SUBUNIT A"/>
    <property type="match status" value="1"/>
</dbReference>
<feature type="active site" description="Acyl-ester intermediate" evidence="8">
    <location>
        <position position="176"/>
    </location>
</feature>
<comment type="subunit">
    <text evidence="8">Heterotrimer of A, B and C subunits.</text>
</comment>
<proteinExistence type="inferred from homology"/>
<dbReference type="InterPro" id="IPR036928">
    <property type="entry name" value="AS_sf"/>
</dbReference>
<dbReference type="InterPro" id="IPR004412">
    <property type="entry name" value="GatA"/>
</dbReference>
<evidence type="ECO:0000313" key="11">
    <source>
        <dbReference type="Proteomes" id="UP000295325"/>
    </source>
</evidence>
<dbReference type="Proteomes" id="UP000295325">
    <property type="component" value="Unassembled WGS sequence"/>
</dbReference>
<feature type="active site" description="Charge relay system" evidence="8">
    <location>
        <position position="152"/>
    </location>
</feature>
<dbReference type="OrthoDB" id="9811471at2"/>
<name>A0A4R7KSL5_9CLOT</name>
<keyword evidence="11" id="KW-1185">Reference proteome</keyword>
<evidence type="ECO:0000256" key="1">
    <source>
        <dbReference type="ARBA" id="ARBA00008069"/>
    </source>
</evidence>
<evidence type="ECO:0000256" key="6">
    <source>
        <dbReference type="ARBA" id="ARBA00025295"/>
    </source>
</evidence>
<evidence type="ECO:0000313" key="10">
    <source>
        <dbReference type="EMBL" id="TDT58409.1"/>
    </source>
</evidence>
<evidence type="ECO:0000256" key="5">
    <source>
        <dbReference type="ARBA" id="ARBA00022917"/>
    </source>
</evidence>
<feature type="domain" description="Amidase" evidence="9">
    <location>
        <begin position="22"/>
        <end position="464"/>
    </location>
</feature>
<dbReference type="RefSeq" id="WP_133628209.1">
    <property type="nucleotide sequence ID" value="NZ_SOAZ01000011.1"/>
</dbReference>
<evidence type="ECO:0000259" key="9">
    <source>
        <dbReference type="Pfam" id="PF01425"/>
    </source>
</evidence>
<accession>A0A4R7KSL5</accession>
<dbReference type="SUPFAM" id="SSF75304">
    <property type="entry name" value="Amidase signature (AS) enzymes"/>
    <property type="match status" value="1"/>
</dbReference>
<dbReference type="GO" id="GO:0006412">
    <property type="term" value="P:translation"/>
    <property type="evidence" value="ECO:0007669"/>
    <property type="project" value="UniProtKB-UniRule"/>
</dbReference>
<keyword evidence="10" id="KW-0808">Transferase</keyword>
<comment type="catalytic activity">
    <reaction evidence="7 8">
        <text>L-glutamyl-tRNA(Gln) + L-glutamine + ATP + H2O = L-glutaminyl-tRNA(Gln) + L-glutamate + ADP + phosphate + H(+)</text>
        <dbReference type="Rhea" id="RHEA:17521"/>
        <dbReference type="Rhea" id="RHEA-COMP:9681"/>
        <dbReference type="Rhea" id="RHEA-COMP:9684"/>
        <dbReference type="ChEBI" id="CHEBI:15377"/>
        <dbReference type="ChEBI" id="CHEBI:15378"/>
        <dbReference type="ChEBI" id="CHEBI:29985"/>
        <dbReference type="ChEBI" id="CHEBI:30616"/>
        <dbReference type="ChEBI" id="CHEBI:43474"/>
        <dbReference type="ChEBI" id="CHEBI:58359"/>
        <dbReference type="ChEBI" id="CHEBI:78520"/>
        <dbReference type="ChEBI" id="CHEBI:78521"/>
        <dbReference type="ChEBI" id="CHEBI:456216"/>
        <dbReference type="EC" id="6.3.5.7"/>
    </reaction>
</comment>
<dbReference type="EMBL" id="SOAZ01000011">
    <property type="protein sequence ID" value="TDT58409.1"/>
    <property type="molecule type" value="Genomic_DNA"/>
</dbReference>
<comment type="similarity">
    <text evidence="1 8">Belongs to the amidase family. GatA subfamily.</text>
</comment>
<keyword evidence="3 8" id="KW-0547">Nucleotide-binding</keyword>
<gene>
    <name evidence="8" type="primary">gatA</name>
    <name evidence="10" type="ORF">EDD71_11144</name>
</gene>
<dbReference type="Gene3D" id="3.90.1300.10">
    <property type="entry name" value="Amidase signature (AS) domain"/>
    <property type="match status" value="1"/>
</dbReference>
<dbReference type="GO" id="GO:0016740">
    <property type="term" value="F:transferase activity"/>
    <property type="evidence" value="ECO:0007669"/>
    <property type="project" value="UniProtKB-KW"/>
</dbReference>
<dbReference type="AlphaFoldDB" id="A0A4R7KSL5"/>
<dbReference type="InterPro" id="IPR023631">
    <property type="entry name" value="Amidase_dom"/>
</dbReference>
<dbReference type="GO" id="GO:0005524">
    <property type="term" value="F:ATP binding"/>
    <property type="evidence" value="ECO:0007669"/>
    <property type="project" value="UniProtKB-KW"/>
</dbReference>
<feature type="active site" description="Charge relay system" evidence="8">
    <location>
        <position position="77"/>
    </location>
</feature>
<dbReference type="PROSITE" id="PS00571">
    <property type="entry name" value="AMIDASES"/>
    <property type="match status" value="1"/>
</dbReference>
<comment type="function">
    <text evidence="6 8">Allows the formation of correctly charged Gln-tRNA(Gln) through the transamidation of misacylated Glu-tRNA(Gln) in organisms which lack glutaminyl-tRNA synthetase. The reaction takes place in the presence of glutamine and ATP through an activated gamma-phospho-Glu-tRNA(Gln).</text>
</comment>
<keyword evidence="2 8" id="KW-0436">Ligase</keyword>
<dbReference type="GO" id="GO:0030956">
    <property type="term" value="C:glutamyl-tRNA(Gln) amidotransferase complex"/>
    <property type="evidence" value="ECO:0007669"/>
    <property type="project" value="InterPro"/>
</dbReference>
<dbReference type="Pfam" id="PF01425">
    <property type="entry name" value="Amidase"/>
    <property type="match status" value="1"/>
</dbReference>
<evidence type="ECO:0000256" key="8">
    <source>
        <dbReference type="HAMAP-Rule" id="MF_00120"/>
    </source>
</evidence>